<sequence length="278" mass="31566">MEAREVVKLLVCSKGSELNELKRSQAVMDCELAHKDKDPQGSYQRFQRMSSSSCIAQEEIKSLKKNLSYSHHVWVLPRRRSHILSQKFWPRGGRELLLKEDWFKYSSRAVNYLDVLKTLKVQVGLGIVEDDEVVDGGSNEDASKVLMMKLACPLCLTRPTPLLRIFLTRACPGPCSKFCSLSGLDLGLNTPFVSDVDHEIVQLALHPDHAFKYIYPLRPTEISKMPLDPTLKIHKNLSRMKRFNAQEALEYRPIDRILRPARVKADAPRKEVAGIGLG</sequence>
<dbReference type="Proteomes" id="UP000243459">
    <property type="component" value="Chromosome 5"/>
</dbReference>
<organism evidence="1 2">
    <name type="scientific">Asparagus officinalis</name>
    <name type="common">Garden asparagus</name>
    <dbReference type="NCBI Taxonomy" id="4686"/>
    <lineage>
        <taxon>Eukaryota</taxon>
        <taxon>Viridiplantae</taxon>
        <taxon>Streptophyta</taxon>
        <taxon>Embryophyta</taxon>
        <taxon>Tracheophyta</taxon>
        <taxon>Spermatophyta</taxon>
        <taxon>Magnoliopsida</taxon>
        <taxon>Liliopsida</taxon>
        <taxon>Asparagales</taxon>
        <taxon>Asparagaceae</taxon>
        <taxon>Asparagoideae</taxon>
        <taxon>Asparagus</taxon>
    </lineage>
</organism>
<evidence type="ECO:0000313" key="2">
    <source>
        <dbReference type="Proteomes" id="UP000243459"/>
    </source>
</evidence>
<dbReference type="EMBL" id="CM007385">
    <property type="protein sequence ID" value="ONK68483.1"/>
    <property type="molecule type" value="Genomic_DNA"/>
</dbReference>
<dbReference type="Gramene" id="ONK68483">
    <property type="protein sequence ID" value="ONK68483"/>
    <property type="gene ID" value="A4U43_C05F12200"/>
</dbReference>
<accession>A0A5P1ES45</accession>
<dbReference type="AlphaFoldDB" id="A0A5P1ES45"/>
<evidence type="ECO:0000313" key="1">
    <source>
        <dbReference type="EMBL" id="ONK68483.1"/>
    </source>
</evidence>
<gene>
    <name evidence="1" type="ORF">A4U43_C05F12200</name>
</gene>
<protein>
    <submittedName>
        <fullName evidence="1">Uncharacterized protein</fullName>
    </submittedName>
</protein>
<proteinExistence type="predicted"/>
<name>A0A5P1ES45_ASPOF</name>
<reference evidence="2" key="1">
    <citation type="journal article" date="2017" name="Nat. Commun.">
        <title>The asparagus genome sheds light on the origin and evolution of a young Y chromosome.</title>
        <authorList>
            <person name="Harkess A."/>
            <person name="Zhou J."/>
            <person name="Xu C."/>
            <person name="Bowers J.E."/>
            <person name="Van der Hulst R."/>
            <person name="Ayyampalayam S."/>
            <person name="Mercati F."/>
            <person name="Riccardi P."/>
            <person name="McKain M.R."/>
            <person name="Kakrana A."/>
            <person name="Tang H."/>
            <person name="Ray J."/>
            <person name="Groenendijk J."/>
            <person name="Arikit S."/>
            <person name="Mathioni S.M."/>
            <person name="Nakano M."/>
            <person name="Shan H."/>
            <person name="Telgmann-Rauber A."/>
            <person name="Kanno A."/>
            <person name="Yue Z."/>
            <person name="Chen H."/>
            <person name="Li W."/>
            <person name="Chen Y."/>
            <person name="Xu X."/>
            <person name="Zhang Y."/>
            <person name="Luo S."/>
            <person name="Chen H."/>
            <person name="Gao J."/>
            <person name="Mao Z."/>
            <person name="Pires J.C."/>
            <person name="Luo M."/>
            <person name="Kudrna D."/>
            <person name="Wing R.A."/>
            <person name="Meyers B.C."/>
            <person name="Yi K."/>
            <person name="Kong H."/>
            <person name="Lavrijsen P."/>
            <person name="Sunseri F."/>
            <person name="Falavigna A."/>
            <person name="Ye Y."/>
            <person name="Leebens-Mack J.H."/>
            <person name="Chen G."/>
        </authorList>
    </citation>
    <scope>NUCLEOTIDE SEQUENCE [LARGE SCALE GENOMIC DNA]</scope>
    <source>
        <strain evidence="2">cv. DH0086</strain>
    </source>
</reference>
<keyword evidence="2" id="KW-1185">Reference proteome</keyword>